<feature type="domain" description="AMP-binding enzyme C-terminal" evidence="2">
    <location>
        <begin position="417"/>
        <end position="488"/>
    </location>
</feature>
<evidence type="ECO:0000313" key="4">
    <source>
        <dbReference type="Proteomes" id="UP000606044"/>
    </source>
</evidence>
<dbReference type="RefSeq" id="WP_188576438.1">
    <property type="nucleotide sequence ID" value="NZ_BMCT01000001.1"/>
</dbReference>
<organism evidence="3 4">
    <name type="scientific">Azorhizobium oxalatiphilum</name>
    <dbReference type="NCBI Taxonomy" id="980631"/>
    <lineage>
        <taxon>Bacteria</taxon>
        <taxon>Pseudomonadati</taxon>
        <taxon>Pseudomonadota</taxon>
        <taxon>Alphaproteobacteria</taxon>
        <taxon>Hyphomicrobiales</taxon>
        <taxon>Xanthobacteraceae</taxon>
        <taxon>Azorhizobium</taxon>
    </lineage>
</organism>
<dbReference type="InterPro" id="IPR050237">
    <property type="entry name" value="ATP-dep_AMP-bd_enzyme"/>
</dbReference>
<dbReference type="GO" id="GO:0016877">
    <property type="term" value="F:ligase activity, forming carbon-sulfur bonds"/>
    <property type="evidence" value="ECO:0007669"/>
    <property type="project" value="UniProtKB-ARBA"/>
</dbReference>
<dbReference type="InterPro" id="IPR045851">
    <property type="entry name" value="AMP-bd_C_sf"/>
</dbReference>
<name>A0A917F854_9HYPH</name>
<reference evidence="3" key="2">
    <citation type="submission" date="2020-09" db="EMBL/GenBank/DDBJ databases">
        <authorList>
            <person name="Sun Q."/>
            <person name="Sedlacek I."/>
        </authorList>
    </citation>
    <scope>NUCLEOTIDE SEQUENCE</scope>
    <source>
        <strain evidence="3">CCM 7897</strain>
    </source>
</reference>
<gene>
    <name evidence="3" type="ORF">GCM10007301_12930</name>
</gene>
<dbReference type="PANTHER" id="PTHR43767">
    <property type="entry name" value="LONG-CHAIN-FATTY-ACID--COA LIGASE"/>
    <property type="match status" value="1"/>
</dbReference>
<dbReference type="InterPro" id="IPR000873">
    <property type="entry name" value="AMP-dep_synth/lig_dom"/>
</dbReference>
<dbReference type="SUPFAM" id="SSF56801">
    <property type="entry name" value="Acetyl-CoA synthetase-like"/>
    <property type="match status" value="1"/>
</dbReference>
<dbReference type="Gene3D" id="3.40.50.12780">
    <property type="entry name" value="N-terminal domain of ligase-like"/>
    <property type="match status" value="1"/>
</dbReference>
<proteinExistence type="predicted"/>
<evidence type="ECO:0000313" key="3">
    <source>
        <dbReference type="EMBL" id="GGF54795.1"/>
    </source>
</evidence>
<comment type="caution">
    <text evidence="3">The sequence shown here is derived from an EMBL/GenBank/DDBJ whole genome shotgun (WGS) entry which is preliminary data.</text>
</comment>
<reference evidence="3" key="1">
    <citation type="journal article" date="2014" name="Int. J. Syst. Evol. Microbiol.">
        <title>Complete genome sequence of Corynebacterium casei LMG S-19264T (=DSM 44701T), isolated from a smear-ripened cheese.</title>
        <authorList>
            <consortium name="US DOE Joint Genome Institute (JGI-PGF)"/>
            <person name="Walter F."/>
            <person name="Albersmeier A."/>
            <person name="Kalinowski J."/>
            <person name="Ruckert C."/>
        </authorList>
    </citation>
    <scope>NUCLEOTIDE SEQUENCE</scope>
    <source>
        <strain evidence="3">CCM 7897</strain>
    </source>
</reference>
<dbReference type="AlphaFoldDB" id="A0A917F854"/>
<dbReference type="InterPro" id="IPR025110">
    <property type="entry name" value="AMP-bd_C"/>
</dbReference>
<keyword evidence="4" id="KW-1185">Reference proteome</keyword>
<feature type="domain" description="AMP-dependent synthetase/ligase" evidence="1">
    <location>
        <begin position="8"/>
        <end position="367"/>
    </location>
</feature>
<accession>A0A917F854</accession>
<dbReference type="Gene3D" id="3.30.300.30">
    <property type="match status" value="1"/>
</dbReference>
<dbReference type="PANTHER" id="PTHR43767:SF7">
    <property type="entry name" value="MEDIUM_LONG-CHAIN-FATTY-ACID--COA LIGASE FADD8"/>
    <property type="match status" value="1"/>
</dbReference>
<dbReference type="Pfam" id="PF13193">
    <property type="entry name" value="AMP-binding_C"/>
    <property type="match status" value="1"/>
</dbReference>
<dbReference type="Pfam" id="PF00501">
    <property type="entry name" value="AMP-binding"/>
    <property type="match status" value="1"/>
</dbReference>
<protein>
    <submittedName>
        <fullName evidence="3">AMP-dependent synthetase</fullName>
    </submittedName>
</protein>
<dbReference type="Proteomes" id="UP000606044">
    <property type="component" value="Unassembled WGS sequence"/>
</dbReference>
<evidence type="ECO:0000259" key="1">
    <source>
        <dbReference type="Pfam" id="PF00501"/>
    </source>
</evidence>
<dbReference type="InterPro" id="IPR020845">
    <property type="entry name" value="AMP-binding_CS"/>
</dbReference>
<dbReference type="EMBL" id="BMCT01000001">
    <property type="protein sequence ID" value="GGF54795.1"/>
    <property type="molecule type" value="Genomic_DNA"/>
</dbReference>
<dbReference type="PROSITE" id="PS00455">
    <property type="entry name" value="AMP_BINDING"/>
    <property type="match status" value="1"/>
</dbReference>
<dbReference type="InterPro" id="IPR042099">
    <property type="entry name" value="ANL_N_sf"/>
</dbReference>
<evidence type="ECO:0000259" key="2">
    <source>
        <dbReference type="Pfam" id="PF13193"/>
    </source>
</evidence>
<sequence length="506" mass="53998">MNLALWLDRAGRECPQATAVGTGTAIHQTYGQLAERAARLAAALRGPLGVPEGGRVAIIAKNLPQYLEILYGIWMAGAAAVPVNAKLHGSEFGYILEHSGASVAFVSGDVEGAIAPFAPDSLKHAVRIGGADYEKLFAADPLPLTPRADTDLAWLFYTSGTTGRPKGALLSHANLAAMSYAYAAEVDPISPGDVLYHGAPMSHGSGLYLMAHVMRRGVSVVPESAAFEPDEMLGLAAHWGRTSLFAAPTMVKRLVASGVSFDPSRLRSIVYGGGPMYVEDTIAALDVFGDHLVQIYGQGETPMTITTLGREDISDRTAPDWREKLGSVGRPFAMLDVRLVDGEGRPVATGETGEIICRGPTVMPGYWNDPDATARALKDGWLYTGDVGAMNGSGYLTLKDRSKDMIISGGTNIYPREVEEVLLTHSGVREVSVIGRPDPEWGEIVVAYVVGAAPPPELDALCLSRIARFKRPKHYVFVESLPKNNYGKVVKTELRAQDAATQKGAA</sequence>